<dbReference type="EMBL" id="VFPT01000001">
    <property type="protein sequence ID" value="TQM94549.1"/>
    <property type="molecule type" value="Genomic_DNA"/>
</dbReference>
<organism evidence="1 2">
    <name type="scientific">Roseinatronobacter monicus</name>
    <dbReference type="NCBI Taxonomy" id="393481"/>
    <lineage>
        <taxon>Bacteria</taxon>
        <taxon>Pseudomonadati</taxon>
        <taxon>Pseudomonadota</taxon>
        <taxon>Alphaproteobacteria</taxon>
        <taxon>Rhodobacterales</taxon>
        <taxon>Paracoccaceae</taxon>
        <taxon>Roseinatronobacter</taxon>
    </lineage>
</organism>
<protein>
    <submittedName>
        <fullName evidence="1">Uncharacterized protein</fullName>
    </submittedName>
</protein>
<accession>A0A543KHJ5</accession>
<keyword evidence="2" id="KW-1185">Reference proteome</keyword>
<sequence length="70" mass="7347">MTLQRRLNRLESTLAARPNPDAAATFAALAVALDRMAERKAAGCGTVQRKLAALVASLDRGDNGNAARPT</sequence>
<reference evidence="1 2" key="1">
    <citation type="submission" date="2019-06" db="EMBL/GenBank/DDBJ databases">
        <title>Genomic Encyclopedia of Archaeal and Bacterial Type Strains, Phase II (KMG-II): from individual species to whole genera.</title>
        <authorList>
            <person name="Goeker M."/>
        </authorList>
    </citation>
    <scope>NUCLEOTIDE SEQUENCE [LARGE SCALE GENOMIC DNA]</scope>
    <source>
        <strain evidence="1 2">DSM 18423</strain>
    </source>
</reference>
<proteinExistence type="predicted"/>
<evidence type="ECO:0000313" key="1">
    <source>
        <dbReference type="EMBL" id="TQM94549.1"/>
    </source>
</evidence>
<dbReference type="AlphaFoldDB" id="A0A543KHJ5"/>
<name>A0A543KHJ5_9RHOB</name>
<evidence type="ECO:0000313" key="2">
    <source>
        <dbReference type="Proteomes" id="UP000320582"/>
    </source>
</evidence>
<dbReference type="RefSeq" id="WP_142083332.1">
    <property type="nucleotide sequence ID" value="NZ_VFPT01000001.1"/>
</dbReference>
<gene>
    <name evidence="1" type="ORF">BD293_3230</name>
</gene>
<dbReference type="Proteomes" id="UP000320582">
    <property type="component" value="Unassembled WGS sequence"/>
</dbReference>
<comment type="caution">
    <text evidence="1">The sequence shown here is derived from an EMBL/GenBank/DDBJ whole genome shotgun (WGS) entry which is preliminary data.</text>
</comment>